<dbReference type="Proteomes" id="UP000737018">
    <property type="component" value="Unassembled WGS sequence"/>
</dbReference>
<dbReference type="EMBL" id="JRKL02003119">
    <property type="protein sequence ID" value="KAF3956337.1"/>
    <property type="molecule type" value="Genomic_DNA"/>
</dbReference>
<feature type="region of interest" description="Disordered" evidence="1">
    <location>
        <begin position="50"/>
        <end position="82"/>
    </location>
</feature>
<sequence length="111" mass="11980">MNLSASRLGLTNILLLDELFPSLNDPDTVNGADYVAIGVQSGKELRPLLASPAEESAPPSSDTSAMADLTDSTISHPNAPPRIQKLGIHLDLKEKGRQRKGNKIRINLLRI</sequence>
<evidence type="ECO:0000313" key="3">
    <source>
        <dbReference type="Proteomes" id="UP000737018"/>
    </source>
</evidence>
<accession>A0A8J4VG40</accession>
<dbReference type="AlphaFoldDB" id="A0A8J4VG40"/>
<protein>
    <submittedName>
        <fullName evidence="2">Uncharacterized protein</fullName>
    </submittedName>
</protein>
<evidence type="ECO:0000313" key="2">
    <source>
        <dbReference type="EMBL" id="KAF3956337.1"/>
    </source>
</evidence>
<proteinExistence type="predicted"/>
<name>A0A8J4VG40_9ROSI</name>
<evidence type="ECO:0000256" key="1">
    <source>
        <dbReference type="SAM" id="MobiDB-lite"/>
    </source>
</evidence>
<feature type="compositionally biased region" description="Low complexity" evidence="1">
    <location>
        <begin position="50"/>
        <end position="61"/>
    </location>
</feature>
<gene>
    <name evidence="2" type="ORF">CMV_018525</name>
</gene>
<organism evidence="2 3">
    <name type="scientific">Castanea mollissima</name>
    <name type="common">Chinese chestnut</name>
    <dbReference type="NCBI Taxonomy" id="60419"/>
    <lineage>
        <taxon>Eukaryota</taxon>
        <taxon>Viridiplantae</taxon>
        <taxon>Streptophyta</taxon>
        <taxon>Embryophyta</taxon>
        <taxon>Tracheophyta</taxon>
        <taxon>Spermatophyta</taxon>
        <taxon>Magnoliopsida</taxon>
        <taxon>eudicotyledons</taxon>
        <taxon>Gunneridae</taxon>
        <taxon>Pentapetalae</taxon>
        <taxon>rosids</taxon>
        <taxon>fabids</taxon>
        <taxon>Fagales</taxon>
        <taxon>Fagaceae</taxon>
        <taxon>Castanea</taxon>
    </lineage>
</organism>
<keyword evidence="3" id="KW-1185">Reference proteome</keyword>
<comment type="caution">
    <text evidence="2">The sequence shown here is derived from an EMBL/GenBank/DDBJ whole genome shotgun (WGS) entry which is preliminary data.</text>
</comment>
<reference evidence="2" key="1">
    <citation type="submission" date="2020-03" db="EMBL/GenBank/DDBJ databases">
        <title>Castanea mollissima Vanexum genome sequencing.</title>
        <authorList>
            <person name="Staton M."/>
        </authorList>
    </citation>
    <scope>NUCLEOTIDE SEQUENCE</scope>
    <source>
        <tissue evidence="2">Leaf</tissue>
    </source>
</reference>